<feature type="transmembrane region" description="Helical" evidence="6">
    <location>
        <begin position="9"/>
        <end position="28"/>
    </location>
</feature>
<protein>
    <submittedName>
        <fullName evidence="8">MFS transporter</fullName>
    </submittedName>
</protein>
<evidence type="ECO:0000256" key="4">
    <source>
        <dbReference type="ARBA" id="ARBA00022989"/>
    </source>
</evidence>
<comment type="subcellular location">
    <subcellularLocation>
        <location evidence="1">Cell membrane</location>
        <topology evidence="1">Multi-pass membrane protein</topology>
    </subcellularLocation>
</comment>
<feature type="transmembrane region" description="Helical" evidence="6">
    <location>
        <begin position="96"/>
        <end position="116"/>
    </location>
</feature>
<name>A0ABX7YA18_9ACTN</name>
<dbReference type="PANTHER" id="PTHR23519:SF1">
    <property type="entry name" value="AUTOPHAGY-RELATED PROTEIN 22"/>
    <property type="match status" value="1"/>
</dbReference>
<evidence type="ECO:0000256" key="5">
    <source>
        <dbReference type="ARBA" id="ARBA00023136"/>
    </source>
</evidence>
<evidence type="ECO:0000256" key="1">
    <source>
        <dbReference type="ARBA" id="ARBA00004651"/>
    </source>
</evidence>
<feature type="transmembrane region" description="Helical" evidence="6">
    <location>
        <begin position="72"/>
        <end position="90"/>
    </location>
</feature>
<keyword evidence="3 6" id="KW-0812">Transmembrane</keyword>
<keyword evidence="4 6" id="KW-1133">Transmembrane helix</keyword>
<dbReference type="InterPro" id="IPR024671">
    <property type="entry name" value="Atg22-like"/>
</dbReference>
<proteinExistence type="predicted"/>
<keyword evidence="2" id="KW-0813">Transport</keyword>
<dbReference type="PROSITE" id="PS50850">
    <property type="entry name" value="MFS"/>
    <property type="match status" value="1"/>
</dbReference>
<dbReference type="InterPro" id="IPR036259">
    <property type="entry name" value="MFS_trans_sf"/>
</dbReference>
<dbReference type="EMBL" id="CP072384">
    <property type="protein sequence ID" value="QUC09747.1"/>
    <property type="molecule type" value="Genomic_DNA"/>
</dbReference>
<evidence type="ECO:0000313" key="9">
    <source>
        <dbReference type="Proteomes" id="UP000678513"/>
    </source>
</evidence>
<gene>
    <name evidence="8" type="ORF">J5A65_14615</name>
</gene>
<dbReference type="Gene3D" id="1.20.1250.20">
    <property type="entry name" value="MFS general substrate transporter like domains"/>
    <property type="match status" value="2"/>
</dbReference>
<feature type="transmembrane region" description="Helical" evidence="6">
    <location>
        <begin position="137"/>
        <end position="157"/>
    </location>
</feature>
<feature type="transmembrane region" description="Helical" evidence="6">
    <location>
        <begin position="350"/>
        <end position="374"/>
    </location>
</feature>
<accession>A0ABX7YA18</accession>
<dbReference type="PANTHER" id="PTHR23519">
    <property type="entry name" value="AUTOPHAGY-RELATED PROTEIN 22"/>
    <property type="match status" value="1"/>
</dbReference>
<dbReference type="InterPro" id="IPR050495">
    <property type="entry name" value="ATG22/LtaA_families"/>
</dbReference>
<evidence type="ECO:0000256" key="2">
    <source>
        <dbReference type="ARBA" id="ARBA00022448"/>
    </source>
</evidence>
<dbReference type="InterPro" id="IPR020846">
    <property type="entry name" value="MFS_dom"/>
</dbReference>
<sequence length="425" mass="44480">MWDWGTQPFATVITTFVFSAYIASGSLFGAGEGDDGPSLMLGVAMAVAGVFIALLAPVLGQGSDRSGRRMTHLRWQTWALAVVSAALWFVAPGQQYLWLGLVLLAVGNVIAEVANVNYYAAIDQVATPETVGRVSGFGWGMGYLGGIAILLLIVAAAGTDIDATGVRNSMLLCGAWTVLFTIPLFIAIKDRPATGAPPRQSLGQAYRSLVRSIIGIYRVSPHTIWFLLASALFRDGLAGVFTYGAVLARRVFGFTTGGVIVFGVAANVIAGLATIAFGFLDDRIGPKRVILISLGALVGLGTAIFALHDQGQVVFWVFGLAMTLFVGPAQSASRSFLARTIPEGHSGEVFGLYATTGRAVSFLSSAMWVLFLWLGTFLVPAGESAVHFGILGIVLVLAAGLAVMIPVRGDGHTVAAHGDQPSGTS</sequence>
<evidence type="ECO:0000256" key="3">
    <source>
        <dbReference type="ARBA" id="ARBA00022692"/>
    </source>
</evidence>
<feature type="transmembrane region" description="Helical" evidence="6">
    <location>
        <begin position="40"/>
        <end position="60"/>
    </location>
</feature>
<feature type="transmembrane region" description="Helical" evidence="6">
    <location>
        <begin position="386"/>
        <end position="407"/>
    </location>
</feature>
<evidence type="ECO:0000256" key="6">
    <source>
        <dbReference type="SAM" id="Phobius"/>
    </source>
</evidence>
<dbReference type="Pfam" id="PF11700">
    <property type="entry name" value="ATG22"/>
    <property type="match status" value="1"/>
</dbReference>
<feature type="transmembrane region" description="Helical" evidence="6">
    <location>
        <begin position="169"/>
        <end position="188"/>
    </location>
</feature>
<organism evidence="8 9">
    <name type="scientific">Arachnia rubra</name>
    <dbReference type="NCBI Taxonomy" id="1547448"/>
    <lineage>
        <taxon>Bacteria</taxon>
        <taxon>Bacillati</taxon>
        <taxon>Actinomycetota</taxon>
        <taxon>Actinomycetes</taxon>
        <taxon>Propionibacteriales</taxon>
        <taxon>Propionibacteriaceae</taxon>
        <taxon>Arachnia</taxon>
    </lineage>
</organism>
<keyword evidence="9" id="KW-1185">Reference proteome</keyword>
<feature type="domain" description="Major facilitator superfamily (MFS) profile" evidence="7">
    <location>
        <begin position="223"/>
        <end position="425"/>
    </location>
</feature>
<evidence type="ECO:0000313" key="8">
    <source>
        <dbReference type="EMBL" id="QUC09747.1"/>
    </source>
</evidence>
<dbReference type="Proteomes" id="UP000678513">
    <property type="component" value="Chromosome"/>
</dbReference>
<dbReference type="SUPFAM" id="SSF103473">
    <property type="entry name" value="MFS general substrate transporter"/>
    <property type="match status" value="1"/>
</dbReference>
<reference evidence="8 9" key="1">
    <citation type="submission" date="2021-03" db="EMBL/GenBank/DDBJ databases">
        <title>Human Oral Microbial Genomes.</title>
        <authorList>
            <person name="Johnston C.D."/>
            <person name="Chen T."/>
            <person name="Dewhirst F.E."/>
        </authorList>
    </citation>
    <scope>NUCLEOTIDE SEQUENCE [LARGE SCALE GENOMIC DNA]</scope>
    <source>
        <strain evidence="8 9">DSMZ 100122</strain>
    </source>
</reference>
<feature type="transmembrane region" description="Helical" evidence="6">
    <location>
        <begin position="289"/>
        <end position="307"/>
    </location>
</feature>
<feature type="transmembrane region" description="Helical" evidence="6">
    <location>
        <begin position="252"/>
        <end position="277"/>
    </location>
</feature>
<keyword evidence="5 6" id="KW-0472">Membrane</keyword>
<evidence type="ECO:0000259" key="7">
    <source>
        <dbReference type="PROSITE" id="PS50850"/>
    </source>
</evidence>
<feature type="transmembrane region" description="Helical" evidence="6">
    <location>
        <begin position="313"/>
        <end position="329"/>
    </location>
</feature>